<evidence type="ECO:0000259" key="1">
    <source>
        <dbReference type="Pfam" id="PF08818"/>
    </source>
</evidence>
<dbReference type="Gene3D" id="3.90.1150.200">
    <property type="match status" value="1"/>
</dbReference>
<name>A0A345NM59_9MICO</name>
<dbReference type="Pfam" id="PF08818">
    <property type="entry name" value="DUF1801"/>
    <property type="match status" value="1"/>
</dbReference>
<organism evidence="2 3">
    <name type="scientific">Ornithinimicrobium avium</name>
    <dbReference type="NCBI Taxonomy" id="2283195"/>
    <lineage>
        <taxon>Bacteria</taxon>
        <taxon>Bacillati</taxon>
        <taxon>Actinomycetota</taxon>
        <taxon>Actinomycetes</taxon>
        <taxon>Micrococcales</taxon>
        <taxon>Ornithinimicrobiaceae</taxon>
        <taxon>Ornithinimicrobium</taxon>
    </lineage>
</organism>
<sequence>MGTILPQRDISGSQEQTSAMTVDEVDAYLAALEEPGRTTLEALRRSIRAVLPHAEEGISYGVPAFRVEGKVVAGFAAFTHHLAYLPHSGEVLPTLADRLTSYERTKSSLHFPADAPLPDELVRSLVEAKLDILGR</sequence>
<dbReference type="InterPro" id="IPR014922">
    <property type="entry name" value="YdhG-like"/>
</dbReference>
<dbReference type="OrthoDB" id="3236524at2"/>
<dbReference type="Proteomes" id="UP000253790">
    <property type="component" value="Chromosome"/>
</dbReference>
<accession>A0A345NM59</accession>
<reference evidence="2 3" key="1">
    <citation type="submission" date="2018-07" db="EMBL/GenBank/DDBJ databases">
        <title>Complete genome sequencing of Ornithinimicrobium sp. AMA3305.</title>
        <authorList>
            <person name="Bae J.-W."/>
        </authorList>
    </citation>
    <scope>NUCLEOTIDE SEQUENCE [LARGE SCALE GENOMIC DNA]</scope>
    <source>
        <strain evidence="2 3">AMA3305</strain>
    </source>
</reference>
<dbReference type="SUPFAM" id="SSF159888">
    <property type="entry name" value="YdhG-like"/>
    <property type="match status" value="1"/>
</dbReference>
<dbReference type="AlphaFoldDB" id="A0A345NM59"/>
<keyword evidence="3" id="KW-1185">Reference proteome</keyword>
<protein>
    <submittedName>
        <fullName evidence="2">DUF1801 domain-containing protein</fullName>
    </submittedName>
</protein>
<evidence type="ECO:0000313" key="3">
    <source>
        <dbReference type="Proteomes" id="UP000253790"/>
    </source>
</evidence>
<dbReference type="KEGG" id="orn:DV701_08225"/>
<gene>
    <name evidence="2" type="ORF">DV701_08225</name>
</gene>
<dbReference type="EMBL" id="CP031229">
    <property type="protein sequence ID" value="AXH96117.1"/>
    <property type="molecule type" value="Genomic_DNA"/>
</dbReference>
<feature type="domain" description="YdhG-like" evidence="1">
    <location>
        <begin position="37"/>
        <end position="128"/>
    </location>
</feature>
<evidence type="ECO:0000313" key="2">
    <source>
        <dbReference type="EMBL" id="AXH96117.1"/>
    </source>
</evidence>
<proteinExistence type="predicted"/>